<evidence type="ECO:0000256" key="2">
    <source>
        <dbReference type="SAM" id="Phobius"/>
    </source>
</evidence>
<dbReference type="InterPro" id="IPR004270">
    <property type="entry name" value="Papilloma_E5_alpha"/>
</dbReference>
<organism evidence="3">
    <name type="scientific">Human papillomavirus 11</name>
    <dbReference type="NCBI Taxonomy" id="10580"/>
    <lineage>
        <taxon>Viruses</taxon>
        <taxon>Monodnaviria</taxon>
        <taxon>Shotokuvirae</taxon>
        <taxon>Cossaviricota</taxon>
        <taxon>Papovaviricetes</taxon>
        <taxon>Zurhausenvirales</taxon>
        <taxon>Papillomaviridae</taxon>
        <taxon>Firstpapillomavirinae</taxon>
        <taxon>Alphapapillomavirus</taxon>
        <taxon>Alphapapillomavirus 10</taxon>
    </lineage>
</organism>
<name>A0A0X8XIL8_HPV11</name>
<keyword evidence="2" id="KW-0472">Membrane</keyword>
<dbReference type="EMBL" id="LN833187">
    <property type="protein sequence ID" value="CRF31285.1"/>
    <property type="molecule type" value="Genomic_DNA"/>
</dbReference>
<sequence length="91" mass="10334">MEVVPVQIVAGTTTTLILPVVIAFAVCFLSIVLIILISHFLVYTSVLVLTLLLYLLLWLLLTTPLQFFLLTLCVCYFPAFYIHIYIVQTQQ</sequence>
<reference evidence="3" key="2">
    <citation type="submission" date="2016-01" db="EMBL/GenBank/DDBJ databases">
        <title>Global genomic diversity of HPV11.</title>
        <authorList>
            <person name="Jelen M.M."/>
        </authorList>
    </citation>
    <scope>NUCLEOTIDE SEQUENCE [LARGE SCALE GENOMIC DNA]</scope>
    <source>
        <strain evidence="3">27</strain>
    </source>
</reference>
<dbReference type="Proteomes" id="UP000159056">
    <property type="component" value="Genome"/>
</dbReference>
<proteinExistence type="predicted"/>
<feature type="transmembrane region" description="Helical" evidence="2">
    <location>
        <begin position="41"/>
        <end position="61"/>
    </location>
</feature>
<reference evidence="3" key="1">
    <citation type="submission" date="2015-03" db="EMBL/GenBank/DDBJ databases">
        <authorList>
            <person name="Murphy D."/>
        </authorList>
    </citation>
    <scope>NUCLEOTIDE SEQUENCE [LARGE SCALE GENOMIC DNA]</scope>
    <source>
        <strain evidence="3">27</strain>
    </source>
</reference>
<evidence type="ECO:0000313" key="3">
    <source>
        <dbReference type="EMBL" id="CRF31285.1"/>
    </source>
</evidence>
<organismHost>
    <name type="scientific">Homo sapiens</name>
    <name type="common">Human</name>
    <dbReference type="NCBI Taxonomy" id="9606"/>
</organismHost>
<feature type="transmembrane region" description="Helical" evidence="2">
    <location>
        <begin position="67"/>
        <end position="87"/>
    </location>
</feature>
<keyword evidence="1" id="KW-0244">Early protein</keyword>
<evidence type="ECO:0000256" key="1">
    <source>
        <dbReference type="ARBA" id="ARBA00022518"/>
    </source>
</evidence>
<accession>A0A0X8XIL8</accession>
<keyword evidence="2" id="KW-1133">Transmembrane helix</keyword>
<protein>
    <submittedName>
        <fullName evidence="3">E5a protein</fullName>
    </submittedName>
</protein>
<gene>
    <name evidence="3" type="primary">E5a</name>
</gene>
<dbReference type="Pfam" id="PF03025">
    <property type="entry name" value="Papilloma_E5"/>
    <property type="match status" value="1"/>
</dbReference>
<feature type="transmembrane region" description="Helical" evidence="2">
    <location>
        <begin position="16"/>
        <end position="36"/>
    </location>
</feature>
<keyword evidence="2" id="KW-0812">Transmembrane</keyword>